<dbReference type="UniPathway" id="UPA00094"/>
<proteinExistence type="inferred from homology"/>
<keyword evidence="5 7" id="KW-0443">Lipid metabolism</keyword>
<dbReference type="Gene3D" id="1.10.1200.10">
    <property type="entry name" value="ACP-like"/>
    <property type="match status" value="1"/>
</dbReference>
<evidence type="ECO:0000259" key="8">
    <source>
        <dbReference type="PROSITE" id="PS50075"/>
    </source>
</evidence>
<keyword evidence="4 7" id="KW-0276">Fatty acid metabolism</keyword>
<dbReference type="RefSeq" id="WP_156600529.1">
    <property type="nucleotide sequence ID" value="NZ_CACRTW010000039.1"/>
</dbReference>
<comment type="PTM">
    <text evidence="7">4'-phosphopantetheine is transferred from CoA to a specific serine of apo-ACP by AcpS. This modification is essential for activity because fatty acids are bound in thioester linkage to the sulfhydryl of the prosthetic group.</text>
</comment>
<evidence type="ECO:0000256" key="1">
    <source>
        <dbReference type="ARBA" id="ARBA00022450"/>
    </source>
</evidence>
<dbReference type="GO" id="GO:0000035">
    <property type="term" value="F:acyl binding"/>
    <property type="evidence" value="ECO:0007669"/>
    <property type="project" value="TreeGrafter"/>
</dbReference>
<reference evidence="9" key="1">
    <citation type="submission" date="2019-11" db="EMBL/GenBank/DDBJ databases">
        <authorList>
            <person name="Feng L."/>
        </authorList>
    </citation>
    <scope>NUCLEOTIDE SEQUENCE</scope>
    <source>
        <strain evidence="9">CaerofaciensLFYP39</strain>
    </source>
</reference>
<keyword evidence="2 7" id="KW-0444">Lipid biosynthesis</keyword>
<evidence type="ECO:0000256" key="3">
    <source>
        <dbReference type="ARBA" id="ARBA00022553"/>
    </source>
</evidence>
<protein>
    <recommendedName>
        <fullName evidence="7">Acyl carrier protein</fullName>
        <shortName evidence="7">ACP</shortName>
    </recommendedName>
</protein>
<dbReference type="InterPro" id="IPR006162">
    <property type="entry name" value="Ppantetheine_attach_site"/>
</dbReference>
<dbReference type="PROSITE" id="PS50075">
    <property type="entry name" value="CARRIER"/>
    <property type="match status" value="1"/>
</dbReference>
<dbReference type="GO" id="GO:0000036">
    <property type="term" value="F:acyl carrier activity"/>
    <property type="evidence" value="ECO:0007669"/>
    <property type="project" value="UniProtKB-UniRule"/>
</dbReference>
<dbReference type="HAMAP" id="MF_01217">
    <property type="entry name" value="Acyl_carrier"/>
    <property type="match status" value="1"/>
</dbReference>
<evidence type="ECO:0000256" key="4">
    <source>
        <dbReference type="ARBA" id="ARBA00022832"/>
    </source>
</evidence>
<dbReference type="PANTHER" id="PTHR20863">
    <property type="entry name" value="ACYL CARRIER PROTEIN"/>
    <property type="match status" value="1"/>
</dbReference>
<dbReference type="InterPro" id="IPR003231">
    <property type="entry name" value="ACP"/>
</dbReference>
<dbReference type="AlphaFoldDB" id="A0A6N3DUT8"/>
<dbReference type="SUPFAM" id="SSF47336">
    <property type="entry name" value="ACP-like"/>
    <property type="match status" value="1"/>
</dbReference>
<comment type="function">
    <text evidence="7">Carrier of the growing fatty acid chain in fatty acid biosynthesis.</text>
</comment>
<dbReference type="InterPro" id="IPR009081">
    <property type="entry name" value="PP-bd_ACP"/>
</dbReference>
<keyword evidence="6 7" id="KW-0275">Fatty acid biosynthesis</keyword>
<dbReference type="PROSITE" id="PS00012">
    <property type="entry name" value="PHOSPHOPANTETHEINE"/>
    <property type="match status" value="1"/>
</dbReference>
<evidence type="ECO:0000256" key="2">
    <source>
        <dbReference type="ARBA" id="ARBA00022516"/>
    </source>
</evidence>
<dbReference type="GO" id="GO:0005829">
    <property type="term" value="C:cytosol"/>
    <property type="evidence" value="ECO:0007669"/>
    <property type="project" value="TreeGrafter"/>
</dbReference>
<feature type="modified residue" description="O-(pantetheine 4'-phosphoryl)serine" evidence="7">
    <location>
        <position position="38"/>
    </location>
</feature>
<gene>
    <name evidence="9" type="primary">acpXL</name>
    <name evidence="7" type="synonym">acpP</name>
    <name evidence="9" type="ORF">CALFYP39_01987</name>
</gene>
<dbReference type="GO" id="GO:0016020">
    <property type="term" value="C:membrane"/>
    <property type="evidence" value="ECO:0007669"/>
    <property type="project" value="GOC"/>
</dbReference>
<dbReference type="PANTHER" id="PTHR20863:SF76">
    <property type="entry name" value="CARRIER DOMAIN-CONTAINING PROTEIN"/>
    <property type="match status" value="1"/>
</dbReference>
<dbReference type="InterPro" id="IPR036736">
    <property type="entry name" value="ACP-like_sf"/>
</dbReference>
<dbReference type="EMBL" id="CACRTW010000039">
    <property type="protein sequence ID" value="VYU31098.1"/>
    <property type="molecule type" value="Genomic_DNA"/>
</dbReference>
<comment type="similarity">
    <text evidence="7">Belongs to the acyl carrier protein (ACP) family.</text>
</comment>
<evidence type="ECO:0000313" key="9">
    <source>
        <dbReference type="EMBL" id="VYU31098.1"/>
    </source>
</evidence>
<keyword evidence="7" id="KW-0963">Cytoplasm</keyword>
<comment type="pathway">
    <text evidence="7">Lipid metabolism; fatty acid biosynthesis.</text>
</comment>
<accession>A0A6N3DUT8</accession>
<evidence type="ECO:0000256" key="7">
    <source>
        <dbReference type="HAMAP-Rule" id="MF_01217"/>
    </source>
</evidence>
<name>A0A6N3DUT8_9ACTN</name>
<evidence type="ECO:0000256" key="6">
    <source>
        <dbReference type="ARBA" id="ARBA00023160"/>
    </source>
</evidence>
<keyword evidence="3 7" id="KW-0597">Phosphoprotein</keyword>
<sequence>MADQKTFERVCDVIRETAGLDDVEMKSESTLEEIGLDSLGTVEILVAVEDEFGIQLDTEENPKTVGEFVDTVEAALEK</sequence>
<dbReference type="GO" id="GO:0009245">
    <property type="term" value="P:lipid A biosynthetic process"/>
    <property type="evidence" value="ECO:0007669"/>
    <property type="project" value="TreeGrafter"/>
</dbReference>
<evidence type="ECO:0000256" key="5">
    <source>
        <dbReference type="ARBA" id="ARBA00023098"/>
    </source>
</evidence>
<keyword evidence="1 7" id="KW-0596">Phosphopantetheine</keyword>
<feature type="domain" description="Carrier" evidence="8">
    <location>
        <begin position="4"/>
        <end position="78"/>
    </location>
</feature>
<dbReference type="Pfam" id="PF00550">
    <property type="entry name" value="PP-binding"/>
    <property type="match status" value="1"/>
</dbReference>
<comment type="subcellular location">
    <subcellularLocation>
        <location evidence="7">Cytoplasm</location>
    </subcellularLocation>
</comment>
<organism evidence="9">
    <name type="scientific">Collinsella aerofaciens</name>
    <dbReference type="NCBI Taxonomy" id="74426"/>
    <lineage>
        <taxon>Bacteria</taxon>
        <taxon>Bacillati</taxon>
        <taxon>Actinomycetota</taxon>
        <taxon>Coriobacteriia</taxon>
        <taxon>Coriobacteriales</taxon>
        <taxon>Coriobacteriaceae</taxon>
        <taxon>Collinsella</taxon>
    </lineage>
</organism>